<protein>
    <submittedName>
        <fullName evidence="2">Uncharacterized protein</fullName>
    </submittedName>
</protein>
<dbReference type="InterPro" id="IPR045153">
    <property type="entry name" value="Est1/Ebs1-like"/>
</dbReference>
<dbReference type="GO" id="GO:0042162">
    <property type="term" value="F:telomeric DNA binding"/>
    <property type="evidence" value="ECO:0007669"/>
    <property type="project" value="TreeGrafter"/>
</dbReference>
<proteinExistence type="predicted"/>
<dbReference type="GO" id="GO:0005697">
    <property type="term" value="C:telomerase holoenzyme complex"/>
    <property type="evidence" value="ECO:0007669"/>
    <property type="project" value="TreeGrafter"/>
</dbReference>
<dbReference type="GO" id="GO:0000184">
    <property type="term" value="P:nuclear-transcribed mRNA catabolic process, nonsense-mediated decay"/>
    <property type="evidence" value="ECO:0007669"/>
    <property type="project" value="TreeGrafter"/>
</dbReference>
<evidence type="ECO:0000256" key="1">
    <source>
        <dbReference type="SAM" id="MobiDB-lite"/>
    </source>
</evidence>
<dbReference type="Proteomes" id="UP000287033">
    <property type="component" value="Unassembled WGS sequence"/>
</dbReference>
<sequence length="125" mass="14156">MVLEDFNLCLFYLPSNLTQSSSSEDEEELDRDYTFLPDLLIFRMMVICLLSVHSLKKTGMKQYSAAIAFTLALFSHLVNHVNIRLQAELEDGENAVPSLQAENPGKPPKPPPPHNPPFPTDWESR</sequence>
<keyword evidence="3" id="KW-1185">Reference proteome</keyword>
<dbReference type="EMBL" id="BEZZ01133044">
    <property type="protein sequence ID" value="GCC44495.1"/>
    <property type="molecule type" value="Genomic_DNA"/>
</dbReference>
<dbReference type="PANTHER" id="PTHR15696:SF7">
    <property type="entry name" value="NONSENSE-MEDIATED MRNA DECAY FACTOR"/>
    <property type="match status" value="1"/>
</dbReference>
<gene>
    <name evidence="2" type="ORF">chiPu_0028506</name>
</gene>
<dbReference type="AlphaFoldDB" id="A0A401TPC9"/>
<comment type="caution">
    <text evidence="2">The sequence shown here is derived from an EMBL/GenBank/DDBJ whole genome shotgun (WGS) entry which is preliminary data.</text>
</comment>
<name>A0A401TPC9_CHIPU</name>
<evidence type="ECO:0000313" key="3">
    <source>
        <dbReference type="Proteomes" id="UP000287033"/>
    </source>
</evidence>
<dbReference type="STRING" id="137246.A0A401TPC9"/>
<feature type="compositionally biased region" description="Pro residues" evidence="1">
    <location>
        <begin position="105"/>
        <end position="119"/>
    </location>
</feature>
<dbReference type="PANTHER" id="PTHR15696">
    <property type="entry name" value="SMG-7 SUPPRESSOR WITH MORPHOLOGICAL EFFECT ON GENITALIA PROTEIN 7"/>
    <property type="match status" value="1"/>
</dbReference>
<evidence type="ECO:0000313" key="2">
    <source>
        <dbReference type="EMBL" id="GCC44495.1"/>
    </source>
</evidence>
<dbReference type="InterPro" id="IPR011990">
    <property type="entry name" value="TPR-like_helical_dom_sf"/>
</dbReference>
<accession>A0A401TPC9</accession>
<dbReference type="SUPFAM" id="SSF48452">
    <property type="entry name" value="TPR-like"/>
    <property type="match status" value="1"/>
</dbReference>
<dbReference type="GO" id="GO:0070034">
    <property type="term" value="F:telomerase RNA binding"/>
    <property type="evidence" value="ECO:0007669"/>
    <property type="project" value="TreeGrafter"/>
</dbReference>
<dbReference type="OrthoDB" id="5920073at2759"/>
<feature type="region of interest" description="Disordered" evidence="1">
    <location>
        <begin position="93"/>
        <end position="125"/>
    </location>
</feature>
<reference evidence="2 3" key="1">
    <citation type="journal article" date="2018" name="Nat. Ecol. Evol.">
        <title>Shark genomes provide insights into elasmobranch evolution and the origin of vertebrates.</title>
        <authorList>
            <person name="Hara Y"/>
            <person name="Yamaguchi K"/>
            <person name="Onimaru K"/>
            <person name="Kadota M"/>
            <person name="Koyanagi M"/>
            <person name="Keeley SD"/>
            <person name="Tatsumi K"/>
            <person name="Tanaka K"/>
            <person name="Motone F"/>
            <person name="Kageyama Y"/>
            <person name="Nozu R"/>
            <person name="Adachi N"/>
            <person name="Nishimura O"/>
            <person name="Nakagawa R"/>
            <person name="Tanegashima C"/>
            <person name="Kiyatake I"/>
            <person name="Matsumoto R"/>
            <person name="Murakumo K"/>
            <person name="Nishida K"/>
            <person name="Terakita A"/>
            <person name="Kuratani S"/>
            <person name="Sato K"/>
            <person name="Hyodo S Kuraku.S."/>
        </authorList>
    </citation>
    <scope>NUCLEOTIDE SEQUENCE [LARGE SCALE GENOMIC DNA]</scope>
</reference>
<organism evidence="2 3">
    <name type="scientific">Chiloscyllium punctatum</name>
    <name type="common">Brownbanded bambooshark</name>
    <name type="synonym">Hemiscyllium punctatum</name>
    <dbReference type="NCBI Taxonomy" id="137246"/>
    <lineage>
        <taxon>Eukaryota</taxon>
        <taxon>Metazoa</taxon>
        <taxon>Chordata</taxon>
        <taxon>Craniata</taxon>
        <taxon>Vertebrata</taxon>
        <taxon>Chondrichthyes</taxon>
        <taxon>Elasmobranchii</taxon>
        <taxon>Galeomorphii</taxon>
        <taxon>Galeoidea</taxon>
        <taxon>Orectolobiformes</taxon>
        <taxon>Hemiscylliidae</taxon>
        <taxon>Chiloscyllium</taxon>
    </lineage>
</organism>